<proteinExistence type="predicted"/>
<dbReference type="RefSeq" id="WP_018499784.1">
    <property type="nucleotide sequence ID" value="NZ_AP019829.2"/>
</dbReference>
<dbReference type="AlphaFoldDB" id="A0A133ZZ72"/>
<evidence type="ECO:0000259" key="2">
    <source>
        <dbReference type="Pfam" id="PF03413"/>
    </source>
</evidence>
<accession>A0A133ZZ72</accession>
<dbReference type="EMBL" id="LSDD01000150">
    <property type="protein sequence ID" value="KXB60742.1"/>
    <property type="molecule type" value="Genomic_DNA"/>
</dbReference>
<dbReference type="Gene3D" id="3.10.450.40">
    <property type="match status" value="1"/>
</dbReference>
<gene>
    <name evidence="4" type="ORF">HMPREF3180_02002</name>
    <name evidence="3" type="ORF">JMUB3933_0130</name>
</gene>
<evidence type="ECO:0000256" key="1">
    <source>
        <dbReference type="SAM" id="SignalP"/>
    </source>
</evidence>
<sequence length="105" mass="12083">MKNKFLKVVLLGCLVLGSLSFAGSKDYKKSNFSHKKSSYKRSKITPARAKQIALAKVPGATLRNIKDFEFDEDSYEGEIHYRGYTYEFEIDAYTGRITDWDVDRD</sequence>
<feature type="chain" id="PRO_5044548498" evidence="1">
    <location>
        <begin position="23"/>
        <end position="105"/>
    </location>
</feature>
<reference evidence="5" key="2">
    <citation type="submission" date="2016-01" db="EMBL/GenBank/DDBJ databases">
        <authorList>
            <person name="Mitreva M."/>
            <person name="Pepin K.H."/>
            <person name="Mihindukulasuriya K.A."/>
            <person name="Fulton R."/>
            <person name="Fronick C."/>
            <person name="O'Laughlin M."/>
            <person name="Miner T."/>
            <person name="Herter B."/>
            <person name="Rosa B.A."/>
            <person name="Cordes M."/>
            <person name="Tomlinson C."/>
            <person name="Wollam A."/>
            <person name="Palsikar V.B."/>
            <person name="Mardis E.R."/>
            <person name="Wilson R.K."/>
        </authorList>
    </citation>
    <scope>NUCLEOTIDE SEQUENCE [LARGE SCALE GENOMIC DNA]</scope>
    <source>
        <strain evidence="5">KA00185</strain>
    </source>
</reference>
<reference evidence="4" key="1">
    <citation type="submission" date="2016-01" db="EMBL/GenBank/DDBJ databases">
        <authorList>
            <person name="Oliw E.H."/>
        </authorList>
    </citation>
    <scope>NUCLEOTIDE SEQUENCE [LARGE SCALE GENOMIC DNA]</scope>
    <source>
        <strain evidence="4">KA00185</strain>
    </source>
</reference>
<reference evidence="3 6" key="3">
    <citation type="submission" date="2019-07" db="EMBL/GenBank/DDBJ databases">
        <title>Complete Genome Sequence of Leptotrichia wadei Strain JMUB3933.</title>
        <authorList>
            <person name="Watanabe S."/>
            <person name="Cui L."/>
        </authorList>
    </citation>
    <scope>NUCLEOTIDE SEQUENCE [LARGE SCALE GENOMIC DNA]</scope>
    <source>
        <strain evidence="3 6">JMUB3933</strain>
    </source>
</reference>
<keyword evidence="1" id="KW-0732">Signal</keyword>
<feature type="signal peptide" evidence="1">
    <location>
        <begin position="1"/>
        <end position="22"/>
    </location>
</feature>
<keyword evidence="5" id="KW-1185">Reference proteome</keyword>
<evidence type="ECO:0000313" key="4">
    <source>
        <dbReference type="EMBL" id="KXB60742.1"/>
    </source>
</evidence>
<dbReference type="Proteomes" id="UP000070483">
    <property type="component" value="Unassembled WGS sequence"/>
</dbReference>
<protein>
    <submittedName>
        <fullName evidence="4">Peptidase propeptide and YPEB domain protein</fullName>
    </submittedName>
</protein>
<dbReference type="Proteomes" id="UP000321397">
    <property type="component" value="Chromosome"/>
</dbReference>
<organism evidence="4 5">
    <name type="scientific">Leptotrichia wadei</name>
    <dbReference type="NCBI Taxonomy" id="157687"/>
    <lineage>
        <taxon>Bacteria</taxon>
        <taxon>Fusobacteriati</taxon>
        <taxon>Fusobacteriota</taxon>
        <taxon>Fusobacteriia</taxon>
        <taxon>Fusobacteriales</taxon>
        <taxon>Leptotrichiaceae</taxon>
        <taxon>Leptotrichia</taxon>
    </lineage>
</organism>
<evidence type="ECO:0000313" key="3">
    <source>
        <dbReference type="EMBL" id="BBM46655.1"/>
    </source>
</evidence>
<feature type="domain" description="PepSY" evidence="2">
    <location>
        <begin position="43"/>
        <end position="99"/>
    </location>
</feature>
<dbReference type="PATRIC" id="fig|157687.3.peg.2000"/>
<evidence type="ECO:0000313" key="6">
    <source>
        <dbReference type="Proteomes" id="UP000321397"/>
    </source>
</evidence>
<dbReference type="GeneID" id="84803484"/>
<evidence type="ECO:0000313" key="5">
    <source>
        <dbReference type="Proteomes" id="UP000070483"/>
    </source>
</evidence>
<dbReference type="InterPro" id="IPR025711">
    <property type="entry name" value="PepSY"/>
</dbReference>
<dbReference type="Pfam" id="PF03413">
    <property type="entry name" value="PepSY"/>
    <property type="match status" value="1"/>
</dbReference>
<dbReference type="EMBL" id="AP019834">
    <property type="protein sequence ID" value="BBM46655.1"/>
    <property type="molecule type" value="Genomic_DNA"/>
</dbReference>
<name>A0A133ZZ72_9FUSO</name>
<dbReference type="STRING" id="157687.HMPREF3180_02002"/>
<dbReference type="OrthoDB" id="80627at2"/>